<proteinExistence type="predicted"/>
<name>J9GDS4_9ZZZZ</name>
<reference evidence="1" key="1">
    <citation type="journal article" date="2012" name="PLoS ONE">
        <title>Gene sets for utilization of primary and secondary nutrition supplies in the distal gut of endangered iberian lynx.</title>
        <authorList>
            <person name="Alcaide M."/>
            <person name="Messina E."/>
            <person name="Richter M."/>
            <person name="Bargiela R."/>
            <person name="Peplies J."/>
            <person name="Huws S.A."/>
            <person name="Newbold C.J."/>
            <person name="Golyshin P.N."/>
            <person name="Simon M.A."/>
            <person name="Lopez G."/>
            <person name="Yakimov M.M."/>
            <person name="Ferrer M."/>
        </authorList>
    </citation>
    <scope>NUCLEOTIDE SEQUENCE</scope>
</reference>
<gene>
    <name evidence="1" type="ORF">EVA_11939</name>
</gene>
<protein>
    <submittedName>
        <fullName evidence="1">Uncharacterized protein</fullName>
    </submittedName>
</protein>
<dbReference type="AlphaFoldDB" id="J9GDS4"/>
<dbReference type="EMBL" id="AMCI01003588">
    <property type="protein sequence ID" value="EJW99947.1"/>
    <property type="molecule type" value="Genomic_DNA"/>
</dbReference>
<comment type="caution">
    <text evidence="1">The sequence shown here is derived from an EMBL/GenBank/DDBJ whole genome shotgun (WGS) entry which is preliminary data.</text>
</comment>
<organism evidence="1">
    <name type="scientific">gut metagenome</name>
    <dbReference type="NCBI Taxonomy" id="749906"/>
    <lineage>
        <taxon>unclassified sequences</taxon>
        <taxon>metagenomes</taxon>
        <taxon>organismal metagenomes</taxon>
    </lineage>
</organism>
<evidence type="ECO:0000313" key="1">
    <source>
        <dbReference type="EMBL" id="EJW99947.1"/>
    </source>
</evidence>
<sequence length="130" mass="14530">MQSAAEAEPFFKPLDSVQTYKGSADAVVEKYRMFLSKTLKSGISGKSEMLAFIKEEDRLFRSFLSHLPELADADLSVITRDTEKCCLLIFSQQRMAGSLIGMPWYIQPGEPTGESYSTLWLAVMTSTKAM</sequence>
<accession>J9GDS4</accession>